<name>A0ABY6AW20_9BURK</name>
<reference evidence="1" key="1">
    <citation type="submission" date="2022-10" db="EMBL/GenBank/DDBJ databases">
        <title>Characterization and whole genome sequencing of a new Roseateles species, isolated from fresh water.</title>
        <authorList>
            <person name="Guliayeva D.Y."/>
            <person name="Akhremchuk A.E."/>
            <person name="Sikolenko M.A."/>
            <person name="Valentovich L.N."/>
            <person name="Sidarenka A.V."/>
        </authorList>
    </citation>
    <scope>NUCLEOTIDE SEQUENCE</scope>
    <source>
        <strain evidence="1">BIM B-1768</strain>
    </source>
</reference>
<evidence type="ECO:0000313" key="1">
    <source>
        <dbReference type="EMBL" id="UXH77005.1"/>
    </source>
</evidence>
<proteinExistence type="predicted"/>
<accession>A0ABY6AW20</accession>
<gene>
    <name evidence="1" type="ORF">N4261_18525</name>
</gene>
<sequence>MSACLAQFDSLLARRRFARNAAPVARSSSHQLRDPWGEPVATFSRFPSDAELLKAAHRLQSDDWLGVLADESQTQGLRTAWRLALLRADRHGRARVSREVGPQWLSPVVTERPGARPSELRRALCATAVAQLWQTGWKLVG</sequence>
<organism evidence="1 2">
    <name type="scientific">Roseateles amylovorans</name>
    <dbReference type="NCBI Taxonomy" id="2978473"/>
    <lineage>
        <taxon>Bacteria</taxon>
        <taxon>Pseudomonadati</taxon>
        <taxon>Pseudomonadota</taxon>
        <taxon>Betaproteobacteria</taxon>
        <taxon>Burkholderiales</taxon>
        <taxon>Sphaerotilaceae</taxon>
        <taxon>Roseateles</taxon>
    </lineage>
</organism>
<protein>
    <submittedName>
        <fullName evidence="1">Uncharacterized protein</fullName>
    </submittedName>
</protein>
<dbReference type="Proteomes" id="UP001064933">
    <property type="component" value="Chromosome"/>
</dbReference>
<dbReference type="EMBL" id="CP104562">
    <property type="protein sequence ID" value="UXH77005.1"/>
    <property type="molecule type" value="Genomic_DNA"/>
</dbReference>
<dbReference type="RefSeq" id="WP_261756748.1">
    <property type="nucleotide sequence ID" value="NZ_CP104562.2"/>
</dbReference>
<keyword evidence="2" id="KW-1185">Reference proteome</keyword>
<evidence type="ECO:0000313" key="2">
    <source>
        <dbReference type="Proteomes" id="UP001064933"/>
    </source>
</evidence>